<sequence length="75" mass="8236">FQLGDGQPHTATIQYDAMAETLNVYLDDPGLVAPALAVSINLSETLELDQGQAWVGFTATNWNLPLNEDILNWSF</sequence>
<dbReference type="EMBL" id="BARS01058940">
    <property type="protein sequence ID" value="GAG42201.1"/>
    <property type="molecule type" value="Genomic_DNA"/>
</dbReference>
<dbReference type="GO" id="GO:0030246">
    <property type="term" value="F:carbohydrate binding"/>
    <property type="evidence" value="ECO:0007669"/>
    <property type="project" value="InterPro"/>
</dbReference>
<gene>
    <name evidence="2" type="ORF">S01H1_85674</name>
</gene>
<reference evidence="2" key="1">
    <citation type="journal article" date="2014" name="Front. Microbiol.">
        <title>High frequency of phylogenetically diverse reductive dehalogenase-homologous genes in deep subseafloor sedimentary metagenomes.</title>
        <authorList>
            <person name="Kawai M."/>
            <person name="Futagami T."/>
            <person name="Toyoda A."/>
            <person name="Takaki Y."/>
            <person name="Nishi S."/>
            <person name="Hori S."/>
            <person name="Arai W."/>
            <person name="Tsubouchi T."/>
            <person name="Morono Y."/>
            <person name="Uchiyama I."/>
            <person name="Ito T."/>
            <person name="Fujiyama A."/>
            <person name="Inagaki F."/>
            <person name="Takami H."/>
        </authorList>
    </citation>
    <scope>NUCLEOTIDE SEQUENCE</scope>
    <source>
        <strain evidence="2">Expedition CK06-06</strain>
    </source>
</reference>
<dbReference type="AlphaFoldDB" id="X0Z0G8"/>
<dbReference type="SUPFAM" id="SSF49899">
    <property type="entry name" value="Concanavalin A-like lectins/glucanases"/>
    <property type="match status" value="1"/>
</dbReference>
<dbReference type="Pfam" id="PF00139">
    <property type="entry name" value="Lectin_legB"/>
    <property type="match status" value="1"/>
</dbReference>
<dbReference type="InterPro" id="IPR001220">
    <property type="entry name" value="Legume_lectin_dom"/>
</dbReference>
<evidence type="ECO:0000313" key="2">
    <source>
        <dbReference type="EMBL" id="GAG42201.1"/>
    </source>
</evidence>
<evidence type="ECO:0000259" key="1">
    <source>
        <dbReference type="Pfam" id="PF00139"/>
    </source>
</evidence>
<feature type="domain" description="Legume lectin" evidence="1">
    <location>
        <begin position="2"/>
        <end position="75"/>
    </location>
</feature>
<comment type="caution">
    <text evidence="2">The sequence shown here is derived from an EMBL/GenBank/DDBJ whole genome shotgun (WGS) entry which is preliminary data.</text>
</comment>
<dbReference type="Gene3D" id="2.60.120.200">
    <property type="match status" value="1"/>
</dbReference>
<accession>X0Z0G8</accession>
<feature type="non-terminal residue" evidence="2">
    <location>
        <position position="75"/>
    </location>
</feature>
<feature type="non-terminal residue" evidence="2">
    <location>
        <position position="1"/>
    </location>
</feature>
<protein>
    <recommendedName>
        <fullName evidence="1">Legume lectin domain-containing protein</fullName>
    </recommendedName>
</protein>
<organism evidence="2">
    <name type="scientific">marine sediment metagenome</name>
    <dbReference type="NCBI Taxonomy" id="412755"/>
    <lineage>
        <taxon>unclassified sequences</taxon>
        <taxon>metagenomes</taxon>
        <taxon>ecological metagenomes</taxon>
    </lineage>
</organism>
<name>X0Z0G8_9ZZZZ</name>
<proteinExistence type="predicted"/>
<dbReference type="InterPro" id="IPR013320">
    <property type="entry name" value="ConA-like_dom_sf"/>
</dbReference>